<evidence type="ECO:0000313" key="7">
    <source>
        <dbReference type="Proteomes" id="UP000217276"/>
    </source>
</evidence>
<protein>
    <recommendedName>
        <fullName evidence="3">Protein GrpE</fullName>
    </recommendedName>
    <alternativeName>
        <fullName evidence="3">HSP-70 cofactor</fullName>
    </alternativeName>
</protein>
<feature type="compositionally biased region" description="Low complexity" evidence="5">
    <location>
        <begin position="22"/>
        <end position="33"/>
    </location>
</feature>
<dbReference type="PANTHER" id="PTHR21237:SF23">
    <property type="entry name" value="GRPE PROTEIN HOMOLOG, MITOCHONDRIAL"/>
    <property type="match status" value="1"/>
</dbReference>
<organism evidence="6 7">
    <name type="scientific">Capnocytophaga leadbetteri</name>
    <dbReference type="NCBI Taxonomy" id="327575"/>
    <lineage>
        <taxon>Bacteria</taxon>
        <taxon>Pseudomonadati</taxon>
        <taxon>Bacteroidota</taxon>
        <taxon>Flavobacteriia</taxon>
        <taxon>Flavobacteriales</taxon>
        <taxon>Flavobacteriaceae</taxon>
        <taxon>Capnocytophaga</taxon>
    </lineage>
</organism>
<keyword evidence="2 3" id="KW-0143">Chaperone</keyword>
<gene>
    <name evidence="3 6" type="primary">grpE</name>
    <name evidence="6" type="ORF">CGC53_07850</name>
</gene>
<evidence type="ECO:0000256" key="1">
    <source>
        <dbReference type="ARBA" id="ARBA00009054"/>
    </source>
</evidence>
<sequence length="179" mass="20028">MNTEDIKDEEVKNTPEVEKTTAEATAEANTPAEETAEDLLAKEKDKYLRLFAEFENYKKRTAKERVELFKTAGQDILSAMLPVVDDFDRALAELSKSSDKNTLMGVELIYNKLMTTLKQKGLEKIEVAPNDVFDSEHHDAVTQIPAPTPDAKGKIIDVVQTGYKLGDKIIRFPKVVVAK</sequence>
<comment type="function">
    <text evidence="3">Participates actively in the response to hyperosmotic and heat shock by preventing the aggregation of stress-denatured proteins, in association with DnaK and GrpE. It is the nucleotide exchange factor for DnaK and may function as a thermosensor. Unfolded proteins bind initially to DnaJ; upon interaction with the DnaJ-bound protein, DnaK hydrolyzes its bound ATP, resulting in the formation of a stable complex. GrpE releases ADP from DnaK; ATP binding to DnaK triggers the release of the substrate protein, thus completing the reaction cycle. Several rounds of ATP-dependent interactions between DnaJ, DnaK and GrpE are required for fully efficient folding.</text>
</comment>
<dbReference type="SUPFAM" id="SSF58014">
    <property type="entry name" value="Coiled-coil domain of nucleotide exchange factor GrpE"/>
    <property type="match status" value="1"/>
</dbReference>
<dbReference type="CDD" id="cd00446">
    <property type="entry name" value="GrpE"/>
    <property type="match status" value="1"/>
</dbReference>
<reference evidence="7" key="1">
    <citation type="submission" date="2017-06" db="EMBL/GenBank/DDBJ databases">
        <title>Capnocytophaga spp. assemblies.</title>
        <authorList>
            <person name="Gulvik C.A."/>
        </authorList>
    </citation>
    <scope>NUCLEOTIDE SEQUENCE [LARGE SCALE GENOMIC DNA]</scope>
    <source>
        <strain evidence="7">H6253</strain>
    </source>
</reference>
<dbReference type="GO" id="GO:0006457">
    <property type="term" value="P:protein folding"/>
    <property type="evidence" value="ECO:0007669"/>
    <property type="project" value="InterPro"/>
</dbReference>
<comment type="similarity">
    <text evidence="1 3 4">Belongs to the GrpE family.</text>
</comment>
<evidence type="ECO:0000256" key="3">
    <source>
        <dbReference type="HAMAP-Rule" id="MF_01151"/>
    </source>
</evidence>
<keyword evidence="3" id="KW-0963">Cytoplasm</keyword>
<feature type="compositionally biased region" description="Basic and acidic residues" evidence="5">
    <location>
        <begin position="9"/>
        <end position="21"/>
    </location>
</feature>
<dbReference type="KEGG" id="clk:CGC53_07850"/>
<dbReference type="GO" id="GO:0042803">
    <property type="term" value="F:protein homodimerization activity"/>
    <property type="evidence" value="ECO:0007669"/>
    <property type="project" value="InterPro"/>
</dbReference>
<dbReference type="Proteomes" id="UP000217276">
    <property type="component" value="Chromosome"/>
</dbReference>
<dbReference type="InterPro" id="IPR009012">
    <property type="entry name" value="GrpE_head"/>
</dbReference>
<dbReference type="Pfam" id="PF01025">
    <property type="entry name" value="GrpE"/>
    <property type="match status" value="1"/>
</dbReference>
<dbReference type="GO" id="GO:0051087">
    <property type="term" value="F:protein-folding chaperone binding"/>
    <property type="evidence" value="ECO:0007669"/>
    <property type="project" value="InterPro"/>
</dbReference>
<dbReference type="HAMAP" id="MF_01151">
    <property type="entry name" value="GrpE"/>
    <property type="match status" value="1"/>
</dbReference>
<keyword evidence="3" id="KW-0346">Stress response</keyword>
<evidence type="ECO:0000313" key="6">
    <source>
        <dbReference type="EMBL" id="ATA82259.1"/>
    </source>
</evidence>
<dbReference type="SUPFAM" id="SSF51064">
    <property type="entry name" value="Head domain of nucleotide exchange factor GrpE"/>
    <property type="match status" value="1"/>
</dbReference>
<comment type="subunit">
    <text evidence="3">Homodimer.</text>
</comment>
<dbReference type="AlphaFoldDB" id="A0A250FAU6"/>
<comment type="subcellular location">
    <subcellularLocation>
        <location evidence="3">Cytoplasm</location>
    </subcellularLocation>
</comment>
<dbReference type="InterPro" id="IPR000740">
    <property type="entry name" value="GrpE"/>
</dbReference>
<dbReference type="Gene3D" id="3.90.20.20">
    <property type="match status" value="1"/>
</dbReference>
<dbReference type="Gene3D" id="2.30.22.10">
    <property type="entry name" value="Head domain of nucleotide exchange factor GrpE"/>
    <property type="match status" value="1"/>
</dbReference>
<dbReference type="EMBL" id="CP022384">
    <property type="protein sequence ID" value="ATA82259.1"/>
    <property type="molecule type" value="Genomic_DNA"/>
</dbReference>
<dbReference type="RefSeq" id="WP_095914293.1">
    <property type="nucleotide sequence ID" value="NZ_CAUUPF010000032.1"/>
</dbReference>
<evidence type="ECO:0000256" key="2">
    <source>
        <dbReference type="ARBA" id="ARBA00023186"/>
    </source>
</evidence>
<dbReference type="InterPro" id="IPR013805">
    <property type="entry name" value="GrpE_CC"/>
</dbReference>
<evidence type="ECO:0000256" key="5">
    <source>
        <dbReference type="SAM" id="MobiDB-lite"/>
    </source>
</evidence>
<dbReference type="GO" id="GO:0051082">
    <property type="term" value="F:unfolded protein binding"/>
    <property type="evidence" value="ECO:0007669"/>
    <property type="project" value="TreeGrafter"/>
</dbReference>
<dbReference type="PANTHER" id="PTHR21237">
    <property type="entry name" value="GRPE PROTEIN"/>
    <property type="match status" value="1"/>
</dbReference>
<dbReference type="GO" id="GO:0005737">
    <property type="term" value="C:cytoplasm"/>
    <property type="evidence" value="ECO:0007669"/>
    <property type="project" value="UniProtKB-SubCell"/>
</dbReference>
<name>A0A250FAU6_9FLAO</name>
<dbReference type="PRINTS" id="PR00773">
    <property type="entry name" value="GRPEPROTEIN"/>
</dbReference>
<accession>A0A250FAU6</accession>
<evidence type="ECO:0000256" key="4">
    <source>
        <dbReference type="RuleBase" id="RU004478"/>
    </source>
</evidence>
<proteinExistence type="inferred from homology"/>
<keyword evidence="7" id="KW-1185">Reference proteome</keyword>
<dbReference type="GO" id="GO:0000774">
    <property type="term" value="F:adenyl-nucleotide exchange factor activity"/>
    <property type="evidence" value="ECO:0007669"/>
    <property type="project" value="InterPro"/>
</dbReference>
<feature type="region of interest" description="Disordered" evidence="5">
    <location>
        <begin position="1"/>
        <end position="39"/>
    </location>
</feature>